<dbReference type="InterPro" id="IPR052256">
    <property type="entry name" value="E3_ubiquitin-ligase_CHFR"/>
</dbReference>
<dbReference type="Gene3D" id="3.30.40.140">
    <property type="match status" value="1"/>
</dbReference>
<dbReference type="SMART" id="SM00184">
    <property type="entry name" value="RING"/>
    <property type="match status" value="1"/>
</dbReference>
<evidence type="ECO:0000259" key="10">
    <source>
        <dbReference type="PROSITE" id="PS50089"/>
    </source>
</evidence>
<gene>
    <name evidence="11" type="ORF">GSMUA_173430.1</name>
</gene>
<accession>A0A8D7ADF6</accession>
<evidence type="ECO:0000256" key="5">
    <source>
        <dbReference type="ARBA" id="ARBA00022786"/>
    </source>
</evidence>
<evidence type="ECO:0000256" key="4">
    <source>
        <dbReference type="ARBA" id="ARBA00022771"/>
    </source>
</evidence>
<sequence>MEPAESSRSKEDSDIWAKLVPTDSTYPPIEIRSREAVICSEITSSSIEKHPWCEIKWNPDKDSAMIRNLSSNVIIIDGKVVGEETVNIISGSEITSGPDREVFLTYVFEAMPSHRNNEKIIEISLDVEHAKCSICLNIWHDVVTVAPCLHNFCNGCFSEWLRRSSTKFNNRAQSVVCPQCRAVVFSVGRNHFLHNIEEAILQTFSSLKRSDEEIALLNTYASIKSNIVSPLFFSFYFFLLKCICFKLLYPLNINRNFSLGIIVLVVGMHTSRKRPHSLSNDDSNEIALPCPQCGNELGGFRCNRTTTHLHCQGCGGMMPFRSDSVVPQKCLGCDRAFCGAYWDAQGVDAREFNMICHHETFKPVSERTISRIPELVHQNNQFERDITERCIQRTGKTLQAVISDWIIKFDNKELDRTNLQLNHVEMITPMTHLCNDCYNKLVDYLLYWFRVSLPSHLLPPDASNRDNCWYGNLCRTQQHNEEHARKRNHVCRPTRGNINM</sequence>
<proteinExistence type="predicted"/>
<dbReference type="Gene3D" id="3.30.40.10">
    <property type="entry name" value="Zinc/RING finger domain, C3HC4 (zinc finger)"/>
    <property type="match status" value="1"/>
</dbReference>
<dbReference type="Pfam" id="PF00097">
    <property type="entry name" value="zf-C3HC4"/>
    <property type="match status" value="1"/>
</dbReference>
<reference evidence="11" key="1">
    <citation type="submission" date="2021-03" db="EMBL/GenBank/DDBJ databases">
        <authorList>
            <consortium name="Genoscope - CEA"/>
            <person name="William W."/>
        </authorList>
    </citation>
    <scope>NUCLEOTIDE SEQUENCE</scope>
    <source>
        <strain evidence="11">Doubled-haploid Pahang</strain>
    </source>
</reference>
<dbReference type="PROSITE" id="PS50089">
    <property type="entry name" value="ZF_RING_2"/>
    <property type="match status" value="1"/>
</dbReference>
<feature type="domain" description="RING-type" evidence="10">
    <location>
        <begin position="132"/>
        <end position="181"/>
    </location>
</feature>
<dbReference type="InterPro" id="IPR040909">
    <property type="entry name" value="CHFR_Znf-CRD"/>
</dbReference>
<dbReference type="SUPFAM" id="SSF57850">
    <property type="entry name" value="RING/U-box"/>
    <property type="match status" value="1"/>
</dbReference>
<keyword evidence="5" id="KW-0833">Ubl conjugation pathway</keyword>
<dbReference type="AlphaFoldDB" id="A0A8D7ADF6"/>
<dbReference type="InterPro" id="IPR001841">
    <property type="entry name" value="Znf_RING"/>
</dbReference>
<keyword evidence="8" id="KW-0131">Cell cycle</keyword>
<comment type="subcellular location">
    <subcellularLocation>
        <location evidence="1">Nucleus</location>
    </subcellularLocation>
</comment>
<evidence type="ECO:0000256" key="1">
    <source>
        <dbReference type="ARBA" id="ARBA00004123"/>
    </source>
</evidence>
<keyword evidence="2" id="KW-0808">Transferase</keyword>
<evidence type="ECO:0000256" key="6">
    <source>
        <dbReference type="ARBA" id="ARBA00022833"/>
    </source>
</evidence>
<dbReference type="InterPro" id="IPR013083">
    <property type="entry name" value="Znf_RING/FYVE/PHD"/>
</dbReference>
<keyword evidence="4 9" id="KW-0863">Zinc-finger</keyword>
<dbReference type="GO" id="GO:0008270">
    <property type="term" value="F:zinc ion binding"/>
    <property type="evidence" value="ECO:0007669"/>
    <property type="project" value="UniProtKB-KW"/>
</dbReference>
<organism evidence="11">
    <name type="scientific">Musa acuminata subsp. malaccensis</name>
    <name type="common">Wild banana</name>
    <name type="synonym">Musa malaccensis</name>
    <dbReference type="NCBI Taxonomy" id="214687"/>
    <lineage>
        <taxon>Eukaryota</taxon>
        <taxon>Viridiplantae</taxon>
        <taxon>Streptophyta</taxon>
        <taxon>Embryophyta</taxon>
        <taxon>Tracheophyta</taxon>
        <taxon>Spermatophyta</taxon>
        <taxon>Magnoliopsida</taxon>
        <taxon>Liliopsida</taxon>
        <taxon>Zingiberales</taxon>
        <taxon>Musaceae</taxon>
        <taxon>Musa</taxon>
    </lineage>
</organism>
<keyword evidence="7" id="KW-0539">Nucleus</keyword>
<dbReference type="EMBL" id="HG996471">
    <property type="protein sequence ID" value="CAG1847548.1"/>
    <property type="molecule type" value="Genomic_DNA"/>
</dbReference>
<evidence type="ECO:0000256" key="3">
    <source>
        <dbReference type="ARBA" id="ARBA00022723"/>
    </source>
</evidence>
<dbReference type="PANTHER" id="PTHR16079:SF4">
    <property type="entry name" value="E3 UBIQUITIN-PROTEIN LIGASE CHFR"/>
    <property type="match status" value="1"/>
</dbReference>
<dbReference type="GO" id="GO:0016740">
    <property type="term" value="F:transferase activity"/>
    <property type="evidence" value="ECO:0007669"/>
    <property type="project" value="UniProtKB-KW"/>
</dbReference>
<dbReference type="InterPro" id="IPR018957">
    <property type="entry name" value="Znf_C3HC4_RING-type"/>
</dbReference>
<evidence type="ECO:0000313" key="11">
    <source>
        <dbReference type="EMBL" id="CAG1847548.1"/>
    </source>
</evidence>
<keyword evidence="3" id="KW-0479">Metal-binding</keyword>
<evidence type="ECO:0000256" key="9">
    <source>
        <dbReference type="PROSITE-ProRule" id="PRU00175"/>
    </source>
</evidence>
<dbReference type="GO" id="GO:0005634">
    <property type="term" value="C:nucleus"/>
    <property type="evidence" value="ECO:0007669"/>
    <property type="project" value="UniProtKB-SubCell"/>
</dbReference>
<dbReference type="PANTHER" id="PTHR16079">
    <property type="entry name" value="UBIQUITIN LIGASE PROTEIN CHFR"/>
    <property type="match status" value="1"/>
</dbReference>
<evidence type="ECO:0000256" key="2">
    <source>
        <dbReference type="ARBA" id="ARBA00022679"/>
    </source>
</evidence>
<name>A0A8D7ADF6_MUSAM</name>
<evidence type="ECO:0000256" key="8">
    <source>
        <dbReference type="ARBA" id="ARBA00023306"/>
    </source>
</evidence>
<protein>
    <submittedName>
        <fullName evidence="11">(wild Malaysian banana) hypothetical protein</fullName>
    </submittedName>
</protein>
<dbReference type="Pfam" id="PF17979">
    <property type="entry name" value="zf-CRD"/>
    <property type="match status" value="1"/>
</dbReference>
<evidence type="ECO:0000256" key="7">
    <source>
        <dbReference type="ARBA" id="ARBA00023242"/>
    </source>
</evidence>
<keyword evidence="6" id="KW-0862">Zinc</keyword>